<accession>A0AAV5I718</accession>
<dbReference type="Proteomes" id="UP001054252">
    <property type="component" value="Unassembled WGS sequence"/>
</dbReference>
<proteinExistence type="predicted"/>
<name>A0AAV5I718_9ROSI</name>
<evidence type="ECO:0000256" key="1">
    <source>
        <dbReference type="SAM" id="MobiDB-lite"/>
    </source>
</evidence>
<evidence type="ECO:0000313" key="2">
    <source>
        <dbReference type="EMBL" id="GKU93748.1"/>
    </source>
</evidence>
<comment type="caution">
    <text evidence="2">The sequence shown here is derived from an EMBL/GenBank/DDBJ whole genome shotgun (WGS) entry which is preliminary data.</text>
</comment>
<dbReference type="EMBL" id="BPVZ01000007">
    <property type="protein sequence ID" value="GKU93748.1"/>
    <property type="molecule type" value="Genomic_DNA"/>
</dbReference>
<protein>
    <submittedName>
        <fullName evidence="2">Uncharacterized protein</fullName>
    </submittedName>
</protein>
<organism evidence="2 3">
    <name type="scientific">Rubroshorea leprosula</name>
    <dbReference type="NCBI Taxonomy" id="152421"/>
    <lineage>
        <taxon>Eukaryota</taxon>
        <taxon>Viridiplantae</taxon>
        <taxon>Streptophyta</taxon>
        <taxon>Embryophyta</taxon>
        <taxon>Tracheophyta</taxon>
        <taxon>Spermatophyta</taxon>
        <taxon>Magnoliopsida</taxon>
        <taxon>eudicotyledons</taxon>
        <taxon>Gunneridae</taxon>
        <taxon>Pentapetalae</taxon>
        <taxon>rosids</taxon>
        <taxon>malvids</taxon>
        <taxon>Malvales</taxon>
        <taxon>Dipterocarpaceae</taxon>
        <taxon>Rubroshorea</taxon>
    </lineage>
</organism>
<dbReference type="AlphaFoldDB" id="A0AAV5I718"/>
<keyword evidence="3" id="KW-1185">Reference proteome</keyword>
<sequence length="84" mass="9128">MERTSCCSRTCSRTSSSDLKKEPAATPKKVENVKPQAVHKMEASPIVHGTGLQNAPKTEEKETVTLKKETVKVYVGGGRGSIER</sequence>
<evidence type="ECO:0000313" key="3">
    <source>
        <dbReference type="Proteomes" id="UP001054252"/>
    </source>
</evidence>
<feature type="compositionally biased region" description="Basic and acidic residues" evidence="1">
    <location>
        <begin position="18"/>
        <end position="32"/>
    </location>
</feature>
<gene>
    <name evidence="2" type="ORF">SLEP1_g7315</name>
</gene>
<feature type="compositionally biased region" description="Low complexity" evidence="1">
    <location>
        <begin position="1"/>
        <end position="17"/>
    </location>
</feature>
<feature type="region of interest" description="Disordered" evidence="1">
    <location>
        <begin position="1"/>
        <end position="63"/>
    </location>
</feature>
<reference evidence="2 3" key="1">
    <citation type="journal article" date="2021" name="Commun. Biol.">
        <title>The genome of Shorea leprosula (Dipterocarpaceae) highlights the ecological relevance of drought in aseasonal tropical rainforests.</title>
        <authorList>
            <person name="Ng K.K.S."/>
            <person name="Kobayashi M.J."/>
            <person name="Fawcett J.A."/>
            <person name="Hatakeyama M."/>
            <person name="Paape T."/>
            <person name="Ng C.H."/>
            <person name="Ang C.C."/>
            <person name="Tnah L.H."/>
            <person name="Lee C.T."/>
            <person name="Nishiyama T."/>
            <person name="Sese J."/>
            <person name="O'Brien M.J."/>
            <person name="Copetti D."/>
            <person name="Mohd Noor M.I."/>
            <person name="Ong R.C."/>
            <person name="Putra M."/>
            <person name="Sireger I.Z."/>
            <person name="Indrioko S."/>
            <person name="Kosugi Y."/>
            <person name="Izuno A."/>
            <person name="Isagi Y."/>
            <person name="Lee S.L."/>
            <person name="Shimizu K.K."/>
        </authorList>
    </citation>
    <scope>NUCLEOTIDE SEQUENCE [LARGE SCALE GENOMIC DNA]</scope>
    <source>
        <strain evidence="2">214</strain>
    </source>
</reference>